<organism evidence="1 2">
    <name type="scientific">Trichogramma brassicae</name>
    <dbReference type="NCBI Taxonomy" id="86971"/>
    <lineage>
        <taxon>Eukaryota</taxon>
        <taxon>Metazoa</taxon>
        <taxon>Ecdysozoa</taxon>
        <taxon>Arthropoda</taxon>
        <taxon>Hexapoda</taxon>
        <taxon>Insecta</taxon>
        <taxon>Pterygota</taxon>
        <taxon>Neoptera</taxon>
        <taxon>Endopterygota</taxon>
        <taxon>Hymenoptera</taxon>
        <taxon>Apocrita</taxon>
        <taxon>Proctotrupomorpha</taxon>
        <taxon>Chalcidoidea</taxon>
        <taxon>Trichogrammatidae</taxon>
        <taxon>Trichogramma</taxon>
    </lineage>
</organism>
<accession>A0A6H5INB9</accession>
<proteinExistence type="predicted"/>
<dbReference type="AlphaFoldDB" id="A0A6H5INB9"/>
<gene>
    <name evidence="1" type="ORF">TBRA_LOCUS10656</name>
</gene>
<sequence length="150" mass="17188">MLCTRATVAVYTLTSLRNKSEELTTSEEAYIERERVATSLPRDPRAKGNSVCKKLYRSYVVATIPWINALDPLKIITQHNTCACDRIVQHSDSSFEKNPCDSRIHIYKYFDRLRYPARLRGSVCNATRRVIYERVSLSRERGATSSTHTA</sequence>
<protein>
    <submittedName>
        <fullName evidence="1">Uncharacterized protein</fullName>
    </submittedName>
</protein>
<name>A0A6H5INB9_9HYME</name>
<evidence type="ECO:0000313" key="1">
    <source>
        <dbReference type="EMBL" id="CAB0038889.1"/>
    </source>
</evidence>
<evidence type="ECO:0000313" key="2">
    <source>
        <dbReference type="Proteomes" id="UP000479190"/>
    </source>
</evidence>
<reference evidence="1 2" key="1">
    <citation type="submission" date="2020-02" db="EMBL/GenBank/DDBJ databases">
        <authorList>
            <person name="Ferguson B K."/>
        </authorList>
    </citation>
    <scope>NUCLEOTIDE SEQUENCE [LARGE SCALE GENOMIC DNA]</scope>
</reference>
<keyword evidence="2" id="KW-1185">Reference proteome</keyword>
<dbReference type="EMBL" id="CADCXV010000928">
    <property type="protein sequence ID" value="CAB0038889.1"/>
    <property type="molecule type" value="Genomic_DNA"/>
</dbReference>
<dbReference type="Proteomes" id="UP000479190">
    <property type="component" value="Unassembled WGS sequence"/>
</dbReference>